<organism evidence="2 3">
    <name type="scientific">Aquipluma nitroreducens</name>
    <dbReference type="NCBI Taxonomy" id="2010828"/>
    <lineage>
        <taxon>Bacteria</taxon>
        <taxon>Pseudomonadati</taxon>
        <taxon>Bacteroidota</taxon>
        <taxon>Bacteroidia</taxon>
        <taxon>Marinilabiliales</taxon>
        <taxon>Prolixibacteraceae</taxon>
        <taxon>Aquipluma</taxon>
    </lineage>
</organism>
<evidence type="ECO:0000259" key="1">
    <source>
        <dbReference type="Pfam" id="PF06439"/>
    </source>
</evidence>
<dbReference type="Gene3D" id="2.60.120.560">
    <property type="entry name" value="Exo-inulinase, domain 1"/>
    <property type="match status" value="1"/>
</dbReference>
<keyword evidence="3" id="KW-1185">Reference proteome</keyword>
<reference evidence="2" key="1">
    <citation type="journal article" date="2020" name="Int. J. Syst. Evol. Microbiol.">
        <title>Aquipluma nitroreducens gen. nov. sp. nov., a novel facultatively anaerobic bacterium isolated from a freshwater lake.</title>
        <authorList>
            <person name="Watanabe M."/>
            <person name="Kojima H."/>
            <person name="Fukui M."/>
        </authorList>
    </citation>
    <scope>NUCLEOTIDE SEQUENCE</scope>
    <source>
        <strain evidence="2">MeG22</strain>
    </source>
</reference>
<name>A0A5K7S753_9BACT</name>
<proteinExistence type="predicted"/>
<sequence length="256" mass="28966">MNKTRTNLLLSLIFVCISFVLISCFSPKGDSSSNVPNTLSTKEIEEGWTLLWDGKSFNGWRGIYKNDFPVHGWIIENGELICLGNEMPDSLKGGDIITDKKYGSFELTCEFKITDKGNSGIKYFVNESLKSSPGHGLGLEFAILDNENWPYDKPDYNRTCGSLYDLIRAPKNVKVQSKGEWNVALIIVDGNHIEHWLNGTKTVEIEKGNEKYNQLLAKSKYANIKGWGDFHDGHILLQDEGPRSSFRNIKIREIKI</sequence>
<dbReference type="Pfam" id="PF06439">
    <property type="entry name" value="3keto-disac_hyd"/>
    <property type="match status" value="1"/>
</dbReference>
<evidence type="ECO:0000313" key="3">
    <source>
        <dbReference type="Proteomes" id="UP001193389"/>
    </source>
</evidence>
<evidence type="ECO:0000313" key="2">
    <source>
        <dbReference type="EMBL" id="BBE17154.1"/>
    </source>
</evidence>
<dbReference type="InterPro" id="IPR010496">
    <property type="entry name" value="AL/BT2_dom"/>
</dbReference>
<dbReference type="KEGG" id="anf:AQPE_1303"/>
<dbReference type="Proteomes" id="UP001193389">
    <property type="component" value="Chromosome"/>
</dbReference>
<gene>
    <name evidence="2" type="ORF">AQPE_1303</name>
</gene>
<protein>
    <submittedName>
        <fullName evidence="2">Secreted glycosyl hydrolase</fullName>
    </submittedName>
</protein>
<feature type="domain" description="3-keto-alpha-glucoside-1,2-lyase/3-keto-2-hydroxy-glucal hydratase" evidence="1">
    <location>
        <begin position="47"/>
        <end position="252"/>
    </location>
</feature>
<dbReference type="PROSITE" id="PS51257">
    <property type="entry name" value="PROKAR_LIPOPROTEIN"/>
    <property type="match status" value="1"/>
</dbReference>
<dbReference type="RefSeq" id="WP_318350173.1">
    <property type="nucleotide sequence ID" value="NZ_AP018694.1"/>
</dbReference>
<keyword evidence="2" id="KW-0378">Hydrolase</keyword>
<accession>A0A5K7S753</accession>
<dbReference type="GO" id="GO:0016787">
    <property type="term" value="F:hydrolase activity"/>
    <property type="evidence" value="ECO:0007669"/>
    <property type="project" value="UniProtKB-KW"/>
</dbReference>
<dbReference type="EMBL" id="AP018694">
    <property type="protein sequence ID" value="BBE17154.1"/>
    <property type="molecule type" value="Genomic_DNA"/>
</dbReference>
<dbReference type="AlphaFoldDB" id="A0A5K7S753"/>